<sequence length="247" mass="26602">MLKVLMPIISLSPQVHCRRGPVSIGLRVCSERPPPLSSTRPSPQGCLIGRQLHIRALLAQFVASITLGGRPAASFQGGRSLTGAFLRASSRDSSRSAQDSPRLVAAIVPRNRRRRGGPSNASNAPVVGRFHVCLASICLKSTAIAFFATLDSPLALLLIGFSYSGLERHSRRDSSPVNRFRRCPAPLHARNRMSVLDTRKNTGLKGLGLRIPRHSADSGLVLAALLASSHRMGKSMKPRVRLRSSPG</sequence>
<accession>A0A1Y1YHM1</accession>
<keyword evidence="3" id="KW-1185">Reference proteome</keyword>
<evidence type="ECO:0000256" key="1">
    <source>
        <dbReference type="SAM" id="MobiDB-lite"/>
    </source>
</evidence>
<gene>
    <name evidence="2" type="ORF">BCR34DRAFT_165038</name>
</gene>
<evidence type="ECO:0000313" key="2">
    <source>
        <dbReference type="EMBL" id="ORX97540.1"/>
    </source>
</evidence>
<feature type="region of interest" description="Disordered" evidence="1">
    <location>
        <begin position="91"/>
        <end position="121"/>
    </location>
</feature>
<name>A0A1Y1YHM1_9PLEO</name>
<proteinExistence type="predicted"/>
<protein>
    <submittedName>
        <fullName evidence="2">Uncharacterized protein</fullName>
    </submittedName>
</protein>
<organism evidence="2 3">
    <name type="scientific">Clohesyomyces aquaticus</name>
    <dbReference type="NCBI Taxonomy" id="1231657"/>
    <lineage>
        <taxon>Eukaryota</taxon>
        <taxon>Fungi</taxon>
        <taxon>Dikarya</taxon>
        <taxon>Ascomycota</taxon>
        <taxon>Pezizomycotina</taxon>
        <taxon>Dothideomycetes</taxon>
        <taxon>Pleosporomycetidae</taxon>
        <taxon>Pleosporales</taxon>
        <taxon>Lindgomycetaceae</taxon>
        <taxon>Clohesyomyces</taxon>
    </lineage>
</organism>
<evidence type="ECO:0000313" key="3">
    <source>
        <dbReference type="Proteomes" id="UP000193144"/>
    </source>
</evidence>
<comment type="caution">
    <text evidence="2">The sequence shown here is derived from an EMBL/GenBank/DDBJ whole genome shotgun (WGS) entry which is preliminary data.</text>
</comment>
<dbReference type="Proteomes" id="UP000193144">
    <property type="component" value="Unassembled WGS sequence"/>
</dbReference>
<dbReference type="AlphaFoldDB" id="A0A1Y1YHM1"/>
<reference evidence="2 3" key="1">
    <citation type="submission" date="2016-07" db="EMBL/GenBank/DDBJ databases">
        <title>Pervasive Adenine N6-methylation of Active Genes in Fungi.</title>
        <authorList>
            <consortium name="DOE Joint Genome Institute"/>
            <person name="Mondo S.J."/>
            <person name="Dannebaum R.O."/>
            <person name="Kuo R.C."/>
            <person name="Labutti K."/>
            <person name="Haridas S."/>
            <person name="Kuo A."/>
            <person name="Salamov A."/>
            <person name="Ahrendt S.R."/>
            <person name="Lipzen A."/>
            <person name="Sullivan W."/>
            <person name="Andreopoulos W.B."/>
            <person name="Clum A."/>
            <person name="Lindquist E."/>
            <person name="Daum C."/>
            <person name="Ramamoorthy G.K."/>
            <person name="Gryganskyi A."/>
            <person name="Culley D."/>
            <person name="Magnuson J.K."/>
            <person name="James T.Y."/>
            <person name="O'Malley M.A."/>
            <person name="Stajich J.E."/>
            <person name="Spatafora J.W."/>
            <person name="Visel A."/>
            <person name="Grigoriev I.V."/>
        </authorList>
    </citation>
    <scope>NUCLEOTIDE SEQUENCE [LARGE SCALE GENOMIC DNA]</scope>
    <source>
        <strain evidence="2 3">CBS 115471</strain>
    </source>
</reference>
<dbReference type="EMBL" id="MCFA01000232">
    <property type="protein sequence ID" value="ORX97540.1"/>
    <property type="molecule type" value="Genomic_DNA"/>
</dbReference>